<dbReference type="PhylomeDB" id="A7SAR9"/>
<keyword evidence="6" id="KW-1133">Transmembrane helix</keyword>
<evidence type="ECO:0008006" key="13">
    <source>
        <dbReference type="Google" id="ProtNLM"/>
    </source>
</evidence>
<keyword evidence="8" id="KW-1015">Disulfide bond</keyword>
<dbReference type="Pfam" id="PF03016">
    <property type="entry name" value="Exostosin_GT47"/>
    <property type="match status" value="1"/>
</dbReference>
<dbReference type="EMBL" id="DS469611">
    <property type="protein sequence ID" value="EDO39195.1"/>
    <property type="molecule type" value="Genomic_DNA"/>
</dbReference>
<keyword evidence="4" id="KW-0812">Transmembrane</keyword>
<evidence type="ECO:0000256" key="5">
    <source>
        <dbReference type="ARBA" id="ARBA00022824"/>
    </source>
</evidence>
<reference evidence="11 12" key="1">
    <citation type="journal article" date="2007" name="Science">
        <title>Sea anemone genome reveals ancestral eumetazoan gene repertoire and genomic organization.</title>
        <authorList>
            <person name="Putnam N.H."/>
            <person name="Srivastava M."/>
            <person name="Hellsten U."/>
            <person name="Dirks B."/>
            <person name="Chapman J."/>
            <person name="Salamov A."/>
            <person name="Terry A."/>
            <person name="Shapiro H."/>
            <person name="Lindquist E."/>
            <person name="Kapitonov V.V."/>
            <person name="Jurka J."/>
            <person name="Genikhovich G."/>
            <person name="Grigoriev I.V."/>
            <person name="Lucas S.M."/>
            <person name="Steele R.E."/>
            <person name="Finnerty J.R."/>
            <person name="Technau U."/>
            <person name="Martindale M.Q."/>
            <person name="Rokhsar D.S."/>
        </authorList>
    </citation>
    <scope>NUCLEOTIDE SEQUENCE [LARGE SCALE GENOMIC DNA]</scope>
    <source>
        <strain evidence="12">CH2 X CH6</strain>
    </source>
</reference>
<dbReference type="eggNOG" id="KOG1022">
    <property type="taxonomic scope" value="Eukaryota"/>
</dbReference>
<evidence type="ECO:0000259" key="10">
    <source>
        <dbReference type="Pfam" id="PF09258"/>
    </source>
</evidence>
<dbReference type="InterPro" id="IPR015338">
    <property type="entry name" value="GT64_dom"/>
</dbReference>
<gene>
    <name evidence="11" type="ORF">NEMVEDRAFT_v1g168451</name>
</gene>
<comment type="subcellular location">
    <subcellularLocation>
        <location evidence="1">Endoplasmic reticulum membrane</location>
        <topology evidence="1">Single-pass type II membrane protein</topology>
    </subcellularLocation>
</comment>
<feature type="domain" description="Exostosin GT47" evidence="9">
    <location>
        <begin position="29"/>
        <end position="300"/>
    </location>
</feature>
<dbReference type="GO" id="GO:0005794">
    <property type="term" value="C:Golgi apparatus"/>
    <property type="evidence" value="ECO:0000318"/>
    <property type="project" value="GO_Central"/>
</dbReference>
<keyword evidence="3" id="KW-0808">Transferase</keyword>
<evidence type="ECO:0000313" key="11">
    <source>
        <dbReference type="EMBL" id="EDO39195.1"/>
    </source>
</evidence>
<evidence type="ECO:0000256" key="4">
    <source>
        <dbReference type="ARBA" id="ARBA00022692"/>
    </source>
</evidence>
<feature type="domain" description="Glycosyl transferase 64" evidence="10">
    <location>
        <begin position="382"/>
        <end position="562"/>
    </location>
</feature>
<dbReference type="InterPro" id="IPR029044">
    <property type="entry name" value="Nucleotide-diphossugar_trans"/>
</dbReference>
<evidence type="ECO:0000313" key="12">
    <source>
        <dbReference type="Proteomes" id="UP000001593"/>
    </source>
</evidence>
<dbReference type="InterPro" id="IPR004263">
    <property type="entry name" value="Exostosin"/>
</dbReference>
<evidence type="ECO:0000259" key="9">
    <source>
        <dbReference type="Pfam" id="PF03016"/>
    </source>
</evidence>
<dbReference type="STRING" id="45351.A7SAR9"/>
<organism evidence="11 12">
    <name type="scientific">Nematostella vectensis</name>
    <name type="common">Starlet sea anemone</name>
    <dbReference type="NCBI Taxonomy" id="45351"/>
    <lineage>
        <taxon>Eukaryota</taxon>
        <taxon>Metazoa</taxon>
        <taxon>Cnidaria</taxon>
        <taxon>Anthozoa</taxon>
        <taxon>Hexacorallia</taxon>
        <taxon>Actiniaria</taxon>
        <taxon>Edwardsiidae</taxon>
        <taxon>Nematostella</taxon>
    </lineage>
</organism>
<sequence>MQFPQNTAPKCRMHSCFDIYRCRFNENSLISVYVYPYSTFLNEKGRTLNLKPISVHFDEMLTAIKESSYYTDDKDKACIIIPPLDILNQNGMDLKATAQALAALETWKYSGQNHLIFNMLPGGPPDFNSILDVPLGKAIQAGGSMSTQTYRPGFDVSIPVFNALTVKHRAAPRNRQSKWQVISTQVNIHEEFRKSVDKLASKSHEYLVLGLCPKPHTVSKRCRGKKMYDYPHIMQRATFCLVIRGARLGQTALLDSLMMGCIPIVVSDDYILPFSEVLDWKRAAVVVSENEIDRIPLILKDYSQNQIKDMRLQGKFMWENYFSSMGKIALTTLRVINDRVYKHHACMYEDWNAPYLTSKGDTSSSVGPSLFLPLIPPRSQGFTAVVLSYDRVDMMFKVLRKIADTPSLAKIVVVWNNVKKAPPSVSKWPKLPKPVKVIQAKRNRLSNRFYPYSEIETEAILAIDDDILMLSTDELEFGFEAWREFPDRLVGFPGRIHLYDNASKLKYDSEWTNDVSMVLTGVAFHHKYFSHLFTYMMPYHVRSWVDSHMNCEDIAMNFMIANY</sequence>
<proteinExistence type="inferred from homology"/>
<comment type="similarity">
    <text evidence="2">Belongs to the glycosyltransferase 47 family.</text>
</comment>
<dbReference type="Gene3D" id="3.90.550.10">
    <property type="entry name" value="Spore Coat Polysaccharide Biosynthesis Protein SpsA, Chain A"/>
    <property type="match status" value="1"/>
</dbReference>
<dbReference type="InterPro" id="IPR040911">
    <property type="entry name" value="Exostosin_GT47"/>
</dbReference>
<dbReference type="HOGENOM" id="CLU_013906_4_1_1"/>
<dbReference type="OMA" id="NCTFWDC"/>
<evidence type="ECO:0000256" key="1">
    <source>
        <dbReference type="ARBA" id="ARBA00004648"/>
    </source>
</evidence>
<name>A7SAR9_NEMVE</name>
<keyword evidence="5" id="KW-0256">Endoplasmic reticulum</keyword>
<dbReference type="SUPFAM" id="SSF53448">
    <property type="entry name" value="Nucleotide-diphospho-sugar transferases"/>
    <property type="match status" value="1"/>
</dbReference>
<evidence type="ECO:0000256" key="7">
    <source>
        <dbReference type="ARBA" id="ARBA00023136"/>
    </source>
</evidence>
<dbReference type="Pfam" id="PF09258">
    <property type="entry name" value="Glyco_transf_64"/>
    <property type="match status" value="1"/>
</dbReference>
<dbReference type="AlphaFoldDB" id="A7SAR9"/>
<evidence type="ECO:0000256" key="3">
    <source>
        <dbReference type="ARBA" id="ARBA00022679"/>
    </source>
</evidence>
<protein>
    <recommendedName>
        <fullName evidence="13">Exostosin-2</fullName>
    </recommendedName>
</protein>
<dbReference type="GO" id="GO:0005789">
    <property type="term" value="C:endoplasmic reticulum membrane"/>
    <property type="evidence" value="ECO:0007669"/>
    <property type="project" value="UniProtKB-SubCell"/>
</dbReference>
<dbReference type="KEGG" id="nve:5510789"/>
<evidence type="ECO:0000256" key="2">
    <source>
        <dbReference type="ARBA" id="ARBA00010271"/>
    </source>
</evidence>
<evidence type="ECO:0000256" key="6">
    <source>
        <dbReference type="ARBA" id="ARBA00022989"/>
    </source>
</evidence>
<evidence type="ECO:0000256" key="8">
    <source>
        <dbReference type="ARBA" id="ARBA00023157"/>
    </source>
</evidence>
<dbReference type="GO" id="GO:0015012">
    <property type="term" value="P:heparan sulfate proteoglycan biosynthetic process"/>
    <property type="evidence" value="ECO:0007669"/>
    <property type="project" value="UniProtKB-ARBA"/>
</dbReference>
<dbReference type="PANTHER" id="PTHR48261:SF5">
    <property type="entry name" value="EXOSTOSIN GLYCOSYLTRANSFERASE 2"/>
    <property type="match status" value="1"/>
</dbReference>
<accession>A7SAR9</accession>
<feature type="non-terminal residue" evidence="11">
    <location>
        <position position="1"/>
    </location>
</feature>
<dbReference type="Proteomes" id="UP000001593">
    <property type="component" value="Unassembled WGS sequence"/>
</dbReference>
<keyword evidence="12" id="KW-1185">Reference proteome</keyword>
<dbReference type="PANTHER" id="PTHR48261">
    <property type="entry name" value="ACETYLGLUCOSAMINYLTRANSFERASE"/>
    <property type="match status" value="1"/>
</dbReference>
<dbReference type="GO" id="GO:0008375">
    <property type="term" value="F:acetylglucosaminyltransferase activity"/>
    <property type="evidence" value="ECO:0000318"/>
    <property type="project" value="GO_Central"/>
</dbReference>
<keyword evidence="7" id="KW-0472">Membrane</keyword>
<dbReference type="InParanoid" id="A7SAR9"/>
<dbReference type="GO" id="GO:0050509">
    <property type="term" value="F:N-acetylglucosaminyl-proteoglycan 4-beta-glucuronosyltransferase activity"/>
    <property type="evidence" value="ECO:0000318"/>
    <property type="project" value="GO_Central"/>
</dbReference>